<organism evidence="2 3">
    <name type="scientific">Macrostomum lignano</name>
    <dbReference type="NCBI Taxonomy" id="282301"/>
    <lineage>
        <taxon>Eukaryota</taxon>
        <taxon>Metazoa</taxon>
        <taxon>Spiralia</taxon>
        <taxon>Lophotrochozoa</taxon>
        <taxon>Platyhelminthes</taxon>
        <taxon>Rhabditophora</taxon>
        <taxon>Macrostomorpha</taxon>
        <taxon>Macrostomida</taxon>
        <taxon>Macrostomidae</taxon>
        <taxon>Macrostomum</taxon>
    </lineage>
</organism>
<name>A0A1I8FN20_9PLAT</name>
<dbReference type="AlphaFoldDB" id="A0A1I8FN20"/>
<protein>
    <submittedName>
        <fullName evidence="3">Uncharacterized protein</fullName>
    </submittedName>
</protein>
<proteinExistence type="predicted"/>
<accession>A0A1I8FN20</accession>
<evidence type="ECO:0000313" key="2">
    <source>
        <dbReference type="Proteomes" id="UP000095280"/>
    </source>
</evidence>
<reference evidence="3" key="1">
    <citation type="submission" date="2016-11" db="UniProtKB">
        <authorList>
            <consortium name="WormBaseParasite"/>
        </authorList>
    </citation>
    <scope>IDENTIFICATION</scope>
</reference>
<evidence type="ECO:0000313" key="3">
    <source>
        <dbReference type="WBParaSite" id="maker-unitig_41450-snap-gene-0.1-mRNA-1"/>
    </source>
</evidence>
<dbReference type="WBParaSite" id="maker-unitig_41450-snap-gene-0.1-mRNA-1">
    <property type="protein sequence ID" value="maker-unitig_41450-snap-gene-0.1-mRNA-1"/>
    <property type="gene ID" value="maker-unitig_41450-snap-gene-0.1"/>
</dbReference>
<evidence type="ECO:0000256" key="1">
    <source>
        <dbReference type="SAM" id="MobiDB-lite"/>
    </source>
</evidence>
<sequence length="182" mass="19973">MLNLSGQARRHRRCERHQLRMGMRSCRATRSSSIRSADAAGEEMATGRAAMPGADGSAAAASQSIVRGLVQPPELKEGERLGCSWQMRALGYAEDSGQYWGGGAAIGRCWRQLKATRVARTVQQRGERVGGDANSSYARSLSLHFDIMPERNRMRKGYPAKFLVKAQWFPKASSGLVISTSR</sequence>
<dbReference type="Proteomes" id="UP000095280">
    <property type="component" value="Unplaced"/>
</dbReference>
<feature type="region of interest" description="Disordered" evidence="1">
    <location>
        <begin position="25"/>
        <end position="56"/>
    </location>
</feature>
<keyword evidence="2" id="KW-1185">Reference proteome</keyword>